<evidence type="ECO:0000256" key="3">
    <source>
        <dbReference type="ARBA" id="ARBA00023237"/>
    </source>
</evidence>
<keyword evidence="2" id="KW-0472">Membrane</keyword>
<dbReference type="Gene3D" id="2.40.170.20">
    <property type="entry name" value="TonB-dependent receptor, beta-barrel domain"/>
    <property type="match status" value="1"/>
</dbReference>
<reference evidence="7" key="1">
    <citation type="journal article" date="2020" name="MBio">
        <title>Horizontal gene transfer to a defensive symbiont with a reduced genome amongst a multipartite beetle microbiome.</title>
        <authorList>
            <person name="Waterworth S.C."/>
            <person name="Florez L.V."/>
            <person name="Rees E.R."/>
            <person name="Hertweck C."/>
            <person name="Kaltenpoth M."/>
            <person name="Kwan J.C."/>
        </authorList>
    </citation>
    <scope>NUCLEOTIDE SEQUENCE [LARGE SCALE GENOMIC DNA]</scope>
</reference>
<evidence type="ECO:0000256" key="4">
    <source>
        <dbReference type="SAM" id="SignalP"/>
    </source>
</evidence>
<dbReference type="GO" id="GO:0009279">
    <property type="term" value="C:cell outer membrane"/>
    <property type="evidence" value="ECO:0007669"/>
    <property type="project" value="UniProtKB-SubCell"/>
</dbReference>
<comment type="subcellular location">
    <subcellularLocation>
        <location evidence="1">Cell outer membrane</location>
    </subcellularLocation>
</comment>
<accession>A0A7V8JLX7</accession>
<comment type="caution">
    <text evidence="6">The sequence shown here is derived from an EMBL/GenBank/DDBJ whole genome shotgun (WGS) entry which is preliminary data.</text>
</comment>
<keyword evidence="4" id="KW-0732">Signal</keyword>
<name>A0A7V8JLX7_STEMA</name>
<proteinExistence type="predicted"/>
<feature type="domain" description="TonB-dependent receptor-like beta-barrel" evidence="5">
    <location>
        <begin position="344"/>
        <end position="703"/>
    </location>
</feature>
<dbReference type="InterPro" id="IPR000531">
    <property type="entry name" value="Beta-barrel_TonB"/>
</dbReference>
<protein>
    <recommendedName>
        <fullName evidence="5">TonB-dependent receptor-like beta-barrel domain-containing protein</fullName>
    </recommendedName>
</protein>
<dbReference type="AlphaFoldDB" id="A0A7V8JLX7"/>
<dbReference type="SUPFAM" id="SSF56935">
    <property type="entry name" value="Porins"/>
    <property type="match status" value="1"/>
</dbReference>
<evidence type="ECO:0000313" key="6">
    <source>
        <dbReference type="EMBL" id="KAF1015196.1"/>
    </source>
</evidence>
<dbReference type="Proteomes" id="UP000487117">
    <property type="component" value="Unassembled WGS sequence"/>
</dbReference>
<evidence type="ECO:0000256" key="1">
    <source>
        <dbReference type="ARBA" id="ARBA00004442"/>
    </source>
</evidence>
<sequence length="717" mass="77522">MNPAFPMLRAATLPQPLSVRPCPKAARPLPLLLAALGACSAVPQVYAADAADSGNTPTTLSALDVVAARNSAAAAPTQVVGPNRYVIKAGDMDADIEGNNGLSRLKTVPGASYTATDGLGLDISPTSLFVRGFRMNEMGITFEGVPLNDNGFLSLTGTSVVNVGVPDSIGSITVSPGASPVSVFSSSANGGALEYRLAELKDTPSLRIKQGVGSNITRVTTVSGQSGQIGENGPKLLVDLQRVTADKYQGGGTQKFLRGDLKAKQDVAWGDFTLFLSGSHAEVWGYNNISFDMIRKLGWRADSFYPDYAKAYYVALPENKDKPCGAYTCGELAELLPYDTGQVTTDKIASLAHNFRISPALSGNIQFYNANSHTQATLSDPTTPSPNGAPFSEQVQSPHLNRMGGMANLSFVMGKHTLTTGFWQEKSKAAAYTAWYTEPLLGQGKPLKTVGPWDVYGPAFKTENESRWVTRSRQFYLHDDVALTDTLVLGMGFKAVDFTTTGGGISDAPDRPVFGTLRAKSNFLPHVSLFWSPTAKTDAFIDLANTMNSFRAAQRGNIGYTASAWTITDQDEFDRVAPTLRPEKDWNLTVGGTHRFERVTVTADVFYSDIRNRLLSAAIGTQFAQINTVRLMPKMHVIGANLGVTTDLTDNLQFYQGVAFARSYYDRDFVVNDTVYPIKRNAQPGYPQISLVSDLSAHFGDWRFGATSTEYLRQPFT</sequence>
<dbReference type="InterPro" id="IPR036942">
    <property type="entry name" value="Beta-barrel_TonB_sf"/>
</dbReference>
<evidence type="ECO:0000313" key="7">
    <source>
        <dbReference type="Proteomes" id="UP000487117"/>
    </source>
</evidence>
<dbReference type="Pfam" id="PF00593">
    <property type="entry name" value="TonB_dep_Rec_b-barrel"/>
    <property type="match status" value="1"/>
</dbReference>
<keyword evidence="3" id="KW-0998">Cell outer membrane</keyword>
<feature type="signal peptide" evidence="4">
    <location>
        <begin position="1"/>
        <end position="47"/>
    </location>
</feature>
<gene>
    <name evidence="6" type="ORF">GAK31_02686</name>
</gene>
<evidence type="ECO:0000256" key="2">
    <source>
        <dbReference type="ARBA" id="ARBA00023136"/>
    </source>
</evidence>
<organism evidence="6 7">
    <name type="scientific">Stenotrophomonas maltophilia</name>
    <name type="common">Pseudomonas maltophilia</name>
    <name type="synonym">Xanthomonas maltophilia</name>
    <dbReference type="NCBI Taxonomy" id="40324"/>
    <lineage>
        <taxon>Bacteria</taxon>
        <taxon>Pseudomonadati</taxon>
        <taxon>Pseudomonadota</taxon>
        <taxon>Gammaproteobacteria</taxon>
        <taxon>Lysobacterales</taxon>
        <taxon>Lysobacteraceae</taxon>
        <taxon>Stenotrophomonas</taxon>
        <taxon>Stenotrophomonas maltophilia group</taxon>
    </lineage>
</organism>
<evidence type="ECO:0000259" key="5">
    <source>
        <dbReference type="Pfam" id="PF00593"/>
    </source>
</evidence>
<feature type="chain" id="PRO_5031004434" description="TonB-dependent receptor-like beta-barrel domain-containing protein" evidence="4">
    <location>
        <begin position="48"/>
        <end position="717"/>
    </location>
</feature>
<dbReference type="EMBL" id="WNDS01000003">
    <property type="protein sequence ID" value="KAF1015196.1"/>
    <property type="molecule type" value="Genomic_DNA"/>
</dbReference>